<organism evidence="2 3">
    <name type="scientific">Marine Group I thaumarchaeote</name>
    <dbReference type="NCBI Taxonomy" id="2511932"/>
    <lineage>
        <taxon>Archaea</taxon>
        <taxon>Nitrososphaerota</taxon>
        <taxon>Marine Group I</taxon>
    </lineage>
</organism>
<proteinExistence type="predicted"/>
<dbReference type="InterPro" id="IPR017850">
    <property type="entry name" value="Alkaline_phosphatase_core_sf"/>
</dbReference>
<feature type="transmembrane region" description="Helical" evidence="1">
    <location>
        <begin position="14"/>
        <end position="34"/>
    </location>
</feature>
<keyword evidence="1" id="KW-0812">Transmembrane</keyword>
<protein>
    <recommendedName>
        <fullName evidence="4">Sulfatase-like hydrolase/transferase</fullName>
    </recommendedName>
</protein>
<accession>A0A7K4NRE4</accession>
<evidence type="ECO:0000313" key="2">
    <source>
        <dbReference type="EMBL" id="NWK05497.1"/>
    </source>
</evidence>
<keyword evidence="1" id="KW-1133">Transmembrane helix</keyword>
<comment type="caution">
    <text evidence="2">The sequence shown here is derived from an EMBL/GenBank/DDBJ whole genome shotgun (WGS) entry which is preliminary data.</text>
</comment>
<dbReference type="EMBL" id="JACASX010000009">
    <property type="protein sequence ID" value="NWK05497.1"/>
    <property type="molecule type" value="Genomic_DNA"/>
</dbReference>
<feature type="transmembrane region" description="Helical" evidence="1">
    <location>
        <begin position="46"/>
        <end position="62"/>
    </location>
</feature>
<dbReference type="Proteomes" id="UP000526196">
    <property type="component" value="Unassembled WGS sequence"/>
</dbReference>
<reference evidence="2 3" key="1">
    <citation type="journal article" date="2019" name="Environ. Microbiol.">
        <title>Genomics insights into ecotype formation of ammonia-oxidizing archaea in the deep ocean.</title>
        <authorList>
            <person name="Wang Y."/>
            <person name="Huang J.M."/>
            <person name="Cui G.J."/>
            <person name="Nunoura T."/>
            <person name="Takaki Y."/>
            <person name="Li W.L."/>
            <person name="Li J."/>
            <person name="Gao Z.M."/>
            <person name="Takai K."/>
            <person name="Zhang A.Q."/>
            <person name="Stepanauskas R."/>
        </authorList>
    </citation>
    <scope>NUCLEOTIDE SEQUENCE [LARGE SCALE GENOMIC DNA]</scope>
    <source>
        <strain evidence="2 3">F20</strain>
    </source>
</reference>
<keyword evidence="1" id="KW-0472">Membrane</keyword>
<evidence type="ECO:0000256" key="1">
    <source>
        <dbReference type="SAM" id="Phobius"/>
    </source>
</evidence>
<gene>
    <name evidence="2" type="ORF">HX833_05335</name>
</gene>
<sequence length="460" mass="53508">MPSWQLILKNYDELIFQDILISLVIIAISVIIWIVITKIIKNGNKAALITGVGVAFFFYFGYMQDALNGIMIFNIPIDKTSVLVIISIIIFITSTIYFVKSRKNFELSIKIGNVFTITLILFTLVQFVIPGALAEKPNVYHIILDEYTDNEILMEKFNYDNEEFFKFLNKNGFFIPSKSFSSFTSTDAELNVILNMEYPKEIGRASENYDYLNDNNAMSVFSEQNYSLIETNSMMRWKNFSDVDTKLCYDTTFINSEFLDQVLRKSIIKHFLEKHQENTRRDVIRCTFHELSEIASQTSGPKYVFSHIYVPHPPFLFGPNGENVTPDHREISGLQSWENPQGYIDQLIYATNEVSTVIKNIIKNDPNAIIIVQGDTGTSTMFHSAPTEFKDVYQIYSILYAIRIPDVNNLDAMIPVNTYRIIFNNYFNMDYEYLEQRSYMLDQNNVWIDITEKLHEYRFD</sequence>
<evidence type="ECO:0008006" key="4">
    <source>
        <dbReference type="Google" id="ProtNLM"/>
    </source>
</evidence>
<feature type="transmembrane region" description="Helical" evidence="1">
    <location>
        <begin position="111"/>
        <end position="133"/>
    </location>
</feature>
<name>A0A7K4NRE4_9ARCH</name>
<dbReference type="AlphaFoldDB" id="A0A7K4NRE4"/>
<evidence type="ECO:0000313" key="3">
    <source>
        <dbReference type="Proteomes" id="UP000526196"/>
    </source>
</evidence>
<feature type="transmembrane region" description="Helical" evidence="1">
    <location>
        <begin position="82"/>
        <end position="99"/>
    </location>
</feature>
<dbReference type="Gene3D" id="3.40.720.10">
    <property type="entry name" value="Alkaline Phosphatase, subunit A"/>
    <property type="match status" value="1"/>
</dbReference>